<dbReference type="InterPro" id="IPR009057">
    <property type="entry name" value="Homeodomain-like_sf"/>
</dbReference>
<reference evidence="5" key="1">
    <citation type="journal article" date="2019" name="Int. J. Syst. Evol. Microbiol.">
        <title>The Global Catalogue of Microorganisms (GCM) 10K type strain sequencing project: providing services to taxonomists for standard genome sequencing and annotation.</title>
        <authorList>
            <consortium name="The Broad Institute Genomics Platform"/>
            <consortium name="The Broad Institute Genome Sequencing Center for Infectious Disease"/>
            <person name="Wu L."/>
            <person name="Ma J."/>
        </authorList>
    </citation>
    <scope>NUCLEOTIDE SEQUENCE [LARGE SCALE GENOMIC DNA]</scope>
    <source>
        <strain evidence="5">XZYJT-10</strain>
    </source>
</reference>
<keyword evidence="1" id="KW-0805">Transcription regulation</keyword>
<keyword evidence="2" id="KW-0804">Transcription</keyword>
<dbReference type="SUPFAM" id="SSF46689">
    <property type="entry name" value="Homeodomain-like"/>
    <property type="match status" value="1"/>
</dbReference>
<dbReference type="Gene3D" id="1.10.10.60">
    <property type="entry name" value="Homeodomain-like"/>
    <property type="match status" value="1"/>
</dbReference>
<feature type="domain" description="HTH araC/xylS-type" evidence="3">
    <location>
        <begin position="1"/>
        <end position="31"/>
    </location>
</feature>
<evidence type="ECO:0000259" key="3">
    <source>
        <dbReference type="PROSITE" id="PS01124"/>
    </source>
</evidence>
<name>A0ABW2HWQ5_9ACTN</name>
<sequence>MAADCGYRSPSAFIEAFRAAFGTTPGRYLPRNFRP</sequence>
<dbReference type="RefSeq" id="WP_378973574.1">
    <property type="nucleotide sequence ID" value="NZ_JBHTBJ010000024.1"/>
</dbReference>
<evidence type="ECO:0000256" key="1">
    <source>
        <dbReference type="ARBA" id="ARBA00023015"/>
    </source>
</evidence>
<proteinExistence type="predicted"/>
<evidence type="ECO:0000256" key="2">
    <source>
        <dbReference type="ARBA" id="ARBA00023163"/>
    </source>
</evidence>
<accession>A0ABW2HWQ5</accession>
<keyword evidence="5" id="KW-1185">Reference proteome</keyword>
<dbReference type="Proteomes" id="UP001596548">
    <property type="component" value="Unassembled WGS sequence"/>
</dbReference>
<protein>
    <submittedName>
        <fullName evidence="4">AraC family transcriptional regulator</fullName>
    </submittedName>
</protein>
<evidence type="ECO:0000313" key="4">
    <source>
        <dbReference type="EMBL" id="MFC7277593.1"/>
    </source>
</evidence>
<gene>
    <name evidence="4" type="ORF">ACFQS1_26680</name>
</gene>
<dbReference type="InterPro" id="IPR018060">
    <property type="entry name" value="HTH_AraC"/>
</dbReference>
<dbReference type="Pfam" id="PF00165">
    <property type="entry name" value="HTH_AraC"/>
    <property type="match status" value="1"/>
</dbReference>
<organism evidence="4 5">
    <name type="scientific">Paractinoplanes rhizophilus</name>
    <dbReference type="NCBI Taxonomy" id="1416877"/>
    <lineage>
        <taxon>Bacteria</taxon>
        <taxon>Bacillati</taxon>
        <taxon>Actinomycetota</taxon>
        <taxon>Actinomycetes</taxon>
        <taxon>Micromonosporales</taxon>
        <taxon>Micromonosporaceae</taxon>
        <taxon>Paractinoplanes</taxon>
    </lineage>
</organism>
<evidence type="ECO:0000313" key="5">
    <source>
        <dbReference type="Proteomes" id="UP001596548"/>
    </source>
</evidence>
<dbReference type="EMBL" id="JBHTBJ010000024">
    <property type="protein sequence ID" value="MFC7277593.1"/>
    <property type="molecule type" value="Genomic_DNA"/>
</dbReference>
<comment type="caution">
    <text evidence="4">The sequence shown here is derived from an EMBL/GenBank/DDBJ whole genome shotgun (WGS) entry which is preliminary data.</text>
</comment>
<dbReference type="PROSITE" id="PS01124">
    <property type="entry name" value="HTH_ARAC_FAMILY_2"/>
    <property type="match status" value="1"/>
</dbReference>